<keyword evidence="1" id="KW-0472">Membrane</keyword>
<gene>
    <name evidence="2" type="ORF">SAMN04488025_11473</name>
</gene>
<keyword evidence="3" id="KW-1185">Reference proteome</keyword>
<keyword evidence="1" id="KW-0812">Transmembrane</keyword>
<dbReference type="STRING" id="201973.SAMN04488025_11473"/>
<evidence type="ECO:0000313" key="2">
    <source>
        <dbReference type="EMBL" id="SFG07348.1"/>
    </source>
</evidence>
<reference evidence="2 3" key="1">
    <citation type="submission" date="2016-10" db="EMBL/GenBank/DDBJ databases">
        <authorList>
            <person name="de Groot N.N."/>
        </authorList>
    </citation>
    <scope>NUCLEOTIDE SEQUENCE [LARGE SCALE GENOMIC DNA]</scope>
    <source>
        <strain evidence="2 3">DSM 44945</strain>
    </source>
</reference>
<keyword evidence="1" id="KW-1133">Transmembrane helix</keyword>
<name>A0A1I2NUA6_9BACL</name>
<evidence type="ECO:0000313" key="3">
    <source>
        <dbReference type="Proteomes" id="UP000198661"/>
    </source>
</evidence>
<accession>A0A1I2NUA6</accession>
<feature type="transmembrane region" description="Helical" evidence="1">
    <location>
        <begin position="12"/>
        <end position="33"/>
    </location>
</feature>
<sequence>MRTRRKWTAVLYYGALIALTLFIPIAIIAGARARGVDIQYGWFAGILAFLILLSYLIFPSILGRRDE</sequence>
<organism evidence="2 3">
    <name type="scientific">Planifilum fulgidum</name>
    <dbReference type="NCBI Taxonomy" id="201973"/>
    <lineage>
        <taxon>Bacteria</taxon>
        <taxon>Bacillati</taxon>
        <taxon>Bacillota</taxon>
        <taxon>Bacilli</taxon>
        <taxon>Bacillales</taxon>
        <taxon>Thermoactinomycetaceae</taxon>
        <taxon>Planifilum</taxon>
    </lineage>
</organism>
<dbReference type="Proteomes" id="UP000198661">
    <property type="component" value="Unassembled WGS sequence"/>
</dbReference>
<dbReference type="EMBL" id="FOOK01000014">
    <property type="protein sequence ID" value="SFG07348.1"/>
    <property type="molecule type" value="Genomic_DNA"/>
</dbReference>
<evidence type="ECO:0000256" key="1">
    <source>
        <dbReference type="SAM" id="Phobius"/>
    </source>
</evidence>
<dbReference type="RefSeq" id="WP_143085301.1">
    <property type="nucleotide sequence ID" value="NZ_FOOK01000014.1"/>
</dbReference>
<protein>
    <submittedName>
        <fullName evidence="2">Uncharacterized protein</fullName>
    </submittedName>
</protein>
<feature type="transmembrane region" description="Helical" evidence="1">
    <location>
        <begin position="39"/>
        <end position="58"/>
    </location>
</feature>
<proteinExistence type="predicted"/>
<dbReference type="AlphaFoldDB" id="A0A1I2NUA6"/>